<evidence type="ECO:0000313" key="3">
    <source>
        <dbReference type="EMBL" id="OAT71353.1"/>
    </source>
</evidence>
<feature type="domain" description="XdhC Rossmann" evidence="2">
    <location>
        <begin position="197"/>
        <end position="332"/>
    </location>
</feature>
<dbReference type="InterPro" id="IPR027051">
    <property type="entry name" value="XdhC_Rossmann_dom"/>
</dbReference>
<dbReference type="OrthoDB" id="9773039at2"/>
<comment type="caution">
    <text evidence="3">The sequence shown here is derived from an EMBL/GenBank/DDBJ whole genome shotgun (WGS) entry which is preliminary data.</text>
</comment>
<dbReference type="EMBL" id="LXMA01000043">
    <property type="protein sequence ID" value="OAT71353.1"/>
    <property type="molecule type" value="Genomic_DNA"/>
</dbReference>
<dbReference type="Pfam" id="PF02625">
    <property type="entry name" value="XdhC_CoxI"/>
    <property type="match status" value="1"/>
</dbReference>
<dbReference type="Pfam" id="PF13478">
    <property type="entry name" value="XdhC_C"/>
    <property type="match status" value="1"/>
</dbReference>
<evidence type="ECO:0000259" key="1">
    <source>
        <dbReference type="Pfam" id="PF02625"/>
    </source>
</evidence>
<dbReference type="Gene3D" id="3.40.50.720">
    <property type="entry name" value="NAD(P)-binding Rossmann-like Domain"/>
    <property type="match status" value="1"/>
</dbReference>
<evidence type="ECO:0000313" key="4">
    <source>
        <dbReference type="Proteomes" id="UP000078290"/>
    </source>
</evidence>
<dbReference type="Proteomes" id="UP000078290">
    <property type="component" value="Unassembled WGS sequence"/>
</dbReference>
<dbReference type="AlphaFoldDB" id="A0A1B7KMN4"/>
<accession>A0A1B7KMN4</accession>
<proteinExistence type="predicted"/>
<dbReference type="InterPro" id="IPR003777">
    <property type="entry name" value="XdhC_CoxI"/>
</dbReference>
<feature type="domain" description="XdhC- CoxI" evidence="1">
    <location>
        <begin position="13"/>
        <end position="78"/>
    </location>
</feature>
<dbReference type="PANTHER" id="PTHR30388:SF6">
    <property type="entry name" value="XANTHINE DEHYDROGENASE SUBUNIT A-RELATED"/>
    <property type="match status" value="1"/>
</dbReference>
<protein>
    <submittedName>
        <fullName evidence="3">Xanthine dehydrogenase</fullName>
    </submittedName>
</protein>
<sequence length="357" mass="39724">MESYHAVLETIASSHEQGVLATIVHVDGSAYQKEGACMWISESGRTTGLLSGGCLEETIAIQAKDVLQHQRAHIATFDMKQEDDLSWGQGAGCNGSIQVLLEPVTAEMRADWLAVKACLDRGEHVLLARKIGEETRGRENFLFCSESGRRFGGFCGEIPLNLKRLLDSAPLFQGKNGVHTIDGVPFYIQHYWPKPRLVIFGANPDAKPLVSFAKQLGFFVIVTDWRPAFCSEEHLPDADEWIVGFPSETVPHLCLNERDFVVIMTHHFQRDQEIIALLRDQPLYYLGVLGPKRRTARLLSASETPSWIHSPVGLAIGARGPEEIAISIIAEMISVLRNGPLSRKKKQWTCHALSEFI</sequence>
<dbReference type="PANTHER" id="PTHR30388">
    <property type="entry name" value="ALDEHYDE OXIDOREDUCTASE MOLYBDENUM COFACTOR ASSEMBLY PROTEIN"/>
    <property type="match status" value="1"/>
</dbReference>
<reference evidence="4" key="1">
    <citation type="submission" date="2016-05" db="EMBL/GenBank/DDBJ databases">
        <authorList>
            <person name="Wang W."/>
            <person name="Zhu L."/>
        </authorList>
    </citation>
    <scope>NUCLEOTIDE SEQUENCE [LARGE SCALE GENOMIC DNA]</scope>
    <source>
        <strain evidence="4">W-2</strain>
    </source>
</reference>
<dbReference type="InterPro" id="IPR052698">
    <property type="entry name" value="MoCofactor_Util/Proc"/>
</dbReference>
<dbReference type="RefSeq" id="WP_064553362.1">
    <property type="nucleotide sequence ID" value="NZ_LXMA01000043.1"/>
</dbReference>
<organism evidence="3 4">
    <name type="scientific">Parageobacillus thermoglucosidasius</name>
    <name type="common">Geobacillus thermoglucosidasius</name>
    <dbReference type="NCBI Taxonomy" id="1426"/>
    <lineage>
        <taxon>Bacteria</taxon>
        <taxon>Bacillati</taxon>
        <taxon>Bacillota</taxon>
        <taxon>Bacilli</taxon>
        <taxon>Bacillales</taxon>
        <taxon>Anoxybacillaceae</taxon>
        <taxon>Parageobacillus</taxon>
    </lineage>
</organism>
<gene>
    <name evidence="3" type="ORF">A7K69_14815</name>
</gene>
<name>A0A1B7KMN4_PARTM</name>
<evidence type="ECO:0000259" key="2">
    <source>
        <dbReference type="Pfam" id="PF13478"/>
    </source>
</evidence>